<evidence type="ECO:0000256" key="7">
    <source>
        <dbReference type="ARBA" id="ARBA00023125"/>
    </source>
</evidence>
<dbReference type="FunFam" id="1.10.20.10:FF:000048">
    <property type="entry name" value="Chromatin accessibility complex subunit 1"/>
    <property type="match status" value="1"/>
</dbReference>
<protein>
    <recommendedName>
        <fullName evidence="11">Chromatin accessibility complex protein 1</fullName>
    </recommendedName>
    <alternativeName>
        <fullName evidence="12">DNA polymerase epsilon subunit p15</fullName>
    </alternativeName>
</protein>
<evidence type="ECO:0000256" key="2">
    <source>
        <dbReference type="ARBA" id="ARBA00022553"/>
    </source>
</evidence>
<evidence type="ECO:0000256" key="13">
    <source>
        <dbReference type="SAM" id="MobiDB-lite"/>
    </source>
</evidence>
<reference evidence="15" key="1">
    <citation type="submission" date="2020-04" db="EMBL/GenBank/DDBJ databases">
        <authorList>
            <person name="Neveu A P."/>
        </authorList>
    </citation>
    <scope>NUCLEOTIDE SEQUENCE</scope>
    <source>
        <tissue evidence="15">Whole embryo</tissue>
    </source>
</reference>
<comment type="subunit">
    <text evidence="10">Heterodimer with POLE3; binds to DNA. Component of the CHRAC ISWI chromatin remodeling complex at least composed of SMARCA5/SNF2H, BAZ1A/ACF1, CHRAC1 and POLE3; the complex preferentially binds DNA through the CHRAC1-POLE3 heterodimer and possesses ATP-dependent nucleosome-remodeling activity. Within the complex, the heterodimer with POLE3 interacts with SMARCA5/SNF2H; the interaction is direct and enhances nucleosome sliding activity by the SMARCA5/SNF2H and BAZ1A/ACF1 interaction. Within the complex, the heterodimer with POLE3 interacts with BAZ1A/ACF1; the interactions are direct.</text>
</comment>
<dbReference type="InterPro" id="IPR050568">
    <property type="entry name" value="Transcr_DNA_Rep_Reg"/>
</dbReference>
<evidence type="ECO:0000256" key="10">
    <source>
        <dbReference type="ARBA" id="ARBA00062516"/>
    </source>
</evidence>
<dbReference type="Pfam" id="PF00808">
    <property type="entry name" value="CBFD_NFYB_HMF"/>
    <property type="match status" value="1"/>
</dbReference>
<dbReference type="GO" id="GO:0008623">
    <property type="term" value="C:CHRAC"/>
    <property type="evidence" value="ECO:0007669"/>
    <property type="project" value="TreeGrafter"/>
</dbReference>
<dbReference type="GO" id="GO:0016779">
    <property type="term" value="F:nucleotidyltransferase activity"/>
    <property type="evidence" value="ECO:0007669"/>
    <property type="project" value="UniProtKB-KW"/>
</dbReference>
<dbReference type="EMBL" id="LR783929">
    <property type="protein sequence ID" value="CAB3230718.1"/>
    <property type="molecule type" value="mRNA"/>
</dbReference>
<keyword evidence="5" id="KW-0007">Acetylation</keyword>
<dbReference type="PANTHER" id="PTHR10252">
    <property type="entry name" value="HISTONE-LIKE TRANSCRIPTION FACTOR CCAAT-RELATED"/>
    <property type="match status" value="1"/>
</dbReference>
<dbReference type="CDD" id="cd22924">
    <property type="entry name" value="HFD_CHRAC1-like"/>
    <property type="match status" value="1"/>
</dbReference>
<keyword evidence="6" id="KW-0175">Coiled coil</keyword>
<evidence type="ECO:0000259" key="14">
    <source>
        <dbReference type="Pfam" id="PF00808"/>
    </source>
</evidence>
<keyword evidence="7" id="KW-0238">DNA-binding</keyword>
<evidence type="ECO:0000256" key="3">
    <source>
        <dbReference type="ARBA" id="ARBA00022679"/>
    </source>
</evidence>
<keyword evidence="3" id="KW-0808">Transferase</keyword>
<keyword evidence="2" id="KW-0597">Phosphoprotein</keyword>
<dbReference type="GO" id="GO:0046982">
    <property type="term" value="F:protein heterodimerization activity"/>
    <property type="evidence" value="ECO:0007669"/>
    <property type="project" value="InterPro"/>
</dbReference>
<dbReference type="InterPro" id="IPR009072">
    <property type="entry name" value="Histone-fold"/>
</dbReference>
<dbReference type="GO" id="GO:0006261">
    <property type="term" value="P:DNA-templated DNA replication"/>
    <property type="evidence" value="ECO:0007669"/>
    <property type="project" value="TreeGrafter"/>
</dbReference>
<evidence type="ECO:0000313" key="15">
    <source>
        <dbReference type="EMBL" id="CAB3230718.1"/>
    </source>
</evidence>
<feature type="domain" description="Transcription factor CBF/NF-Y/archaeal histone" evidence="14">
    <location>
        <begin position="15"/>
        <end position="64"/>
    </location>
</feature>
<evidence type="ECO:0000256" key="11">
    <source>
        <dbReference type="ARBA" id="ARBA00071805"/>
    </source>
</evidence>
<dbReference type="GO" id="GO:0006338">
    <property type="term" value="P:chromatin remodeling"/>
    <property type="evidence" value="ECO:0007669"/>
    <property type="project" value="TreeGrafter"/>
</dbReference>
<evidence type="ECO:0000256" key="5">
    <source>
        <dbReference type="ARBA" id="ARBA00022990"/>
    </source>
</evidence>
<sequence length="119" mass="13323">MEIKSPKQGSAISGLPLSRVKIIMKSSPDVDHISPDALQAMSKATEMFVSYLSMKAHDHANKRSIEYKNLADVVNNDDVFGFLQEVIPHKITVREYWKLRNSQQRSEDESSDDQGSGDG</sequence>
<dbReference type="InterPro" id="IPR003958">
    <property type="entry name" value="CBFA_NFYB_domain"/>
</dbReference>
<organism evidence="15">
    <name type="scientific">Phallusia mammillata</name>
    <dbReference type="NCBI Taxonomy" id="59560"/>
    <lineage>
        <taxon>Eukaryota</taxon>
        <taxon>Metazoa</taxon>
        <taxon>Chordata</taxon>
        <taxon>Tunicata</taxon>
        <taxon>Ascidiacea</taxon>
        <taxon>Phlebobranchia</taxon>
        <taxon>Ascidiidae</taxon>
        <taxon>Phallusia</taxon>
    </lineage>
</organism>
<feature type="region of interest" description="Disordered" evidence="13">
    <location>
        <begin position="100"/>
        <end position="119"/>
    </location>
</feature>
<proteinExistence type="evidence at transcript level"/>
<dbReference type="GO" id="GO:0003677">
    <property type="term" value="F:DNA binding"/>
    <property type="evidence" value="ECO:0007669"/>
    <property type="project" value="UniProtKB-KW"/>
</dbReference>
<evidence type="ECO:0000256" key="6">
    <source>
        <dbReference type="ARBA" id="ARBA00023054"/>
    </source>
</evidence>
<dbReference type="Gene3D" id="1.10.20.10">
    <property type="entry name" value="Histone, subunit A"/>
    <property type="match status" value="1"/>
</dbReference>
<evidence type="ECO:0000256" key="4">
    <source>
        <dbReference type="ARBA" id="ARBA00022695"/>
    </source>
</evidence>
<comment type="subcellular location">
    <subcellularLocation>
        <location evidence="1">Nucleus</location>
    </subcellularLocation>
</comment>
<dbReference type="AlphaFoldDB" id="A0A6F9D948"/>
<evidence type="ECO:0000256" key="9">
    <source>
        <dbReference type="ARBA" id="ARBA00059032"/>
    </source>
</evidence>
<dbReference type="SUPFAM" id="SSF47113">
    <property type="entry name" value="Histone-fold"/>
    <property type="match status" value="1"/>
</dbReference>
<keyword evidence="4" id="KW-0548">Nucleotidyltransferase</keyword>
<keyword evidence="8" id="KW-0539">Nucleus</keyword>
<evidence type="ECO:0000256" key="1">
    <source>
        <dbReference type="ARBA" id="ARBA00004123"/>
    </source>
</evidence>
<gene>
    <name evidence="15" type="primary">Chrac1</name>
</gene>
<comment type="function">
    <text evidence="9">Forms a complex with DNA polymerase epsilon subunit POLE3 and binds naked DNA, which is then incorporated into chromatin, aided by the nucleosome remodeling activity of ISWI/SNF2H and ACF1. Does not enhance nucleosome sliding activity of the ACF-5 ISWI chromatin remodeling complex.</text>
</comment>
<name>A0A6F9D948_9ASCI</name>
<dbReference type="PANTHER" id="PTHR10252:SF54">
    <property type="entry name" value="CHROMATIN ACCESSIBILITY COMPLEX PROTEIN 1"/>
    <property type="match status" value="1"/>
</dbReference>
<evidence type="ECO:0000256" key="12">
    <source>
        <dbReference type="ARBA" id="ARBA00083235"/>
    </source>
</evidence>
<accession>A0A6F9D948</accession>
<evidence type="ECO:0000256" key="8">
    <source>
        <dbReference type="ARBA" id="ARBA00023242"/>
    </source>
</evidence>